<dbReference type="PANTHER" id="PTHR33187:SF11">
    <property type="entry name" value="AMINOTRANSFERASE-LIKE PLANT MOBILE DOMAIN-CONTAINING PROTEIN"/>
    <property type="match status" value="1"/>
</dbReference>
<evidence type="ECO:0000313" key="1">
    <source>
        <dbReference type="EMBL" id="TMW92037.1"/>
    </source>
</evidence>
<feature type="non-terminal residue" evidence="1">
    <location>
        <position position="1"/>
    </location>
</feature>
<name>A0A6N2BAW9_SOLCI</name>
<proteinExistence type="predicted"/>
<organism evidence="1">
    <name type="scientific">Solanum chilense</name>
    <name type="common">Tomato</name>
    <name type="synonym">Lycopersicon chilense</name>
    <dbReference type="NCBI Taxonomy" id="4083"/>
    <lineage>
        <taxon>Eukaryota</taxon>
        <taxon>Viridiplantae</taxon>
        <taxon>Streptophyta</taxon>
        <taxon>Embryophyta</taxon>
        <taxon>Tracheophyta</taxon>
        <taxon>Spermatophyta</taxon>
        <taxon>Magnoliopsida</taxon>
        <taxon>eudicotyledons</taxon>
        <taxon>Gunneridae</taxon>
        <taxon>Pentapetalae</taxon>
        <taxon>asterids</taxon>
        <taxon>lamiids</taxon>
        <taxon>Solanales</taxon>
        <taxon>Solanaceae</taxon>
        <taxon>Solanoideae</taxon>
        <taxon>Solaneae</taxon>
        <taxon>Solanum</taxon>
        <taxon>Solanum subgen. Lycopersicon</taxon>
    </lineage>
</organism>
<comment type="caution">
    <text evidence="1">The sequence shown here is derived from an EMBL/GenBank/DDBJ whole genome shotgun (WGS) entry which is preliminary data.</text>
</comment>
<sequence length="101" mass="11709">GRKTSIVRCHHCLLAAHTVELRRMWHSIITLRHHRRSYDVGRGMSSTLWTTHMVKQRRAWHAIISLGKHIQFDDICCGMPTWPLGSTQSRMTLGVTCHNHT</sequence>
<protein>
    <submittedName>
        <fullName evidence="1">Uncharacterized protein</fullName>
    </submittedName>
</protein>
<dbReference type="AlphaFoldDB" id="A0A6N2BAW9"/>
<accession>A0A6N2BAW9</accession>
<gene>
    <name evidence="1" type="ORF">EJD97_013575</name>
</gene>
<dbReference type="EMBL" id="RXGB01003480">
    <property type="protein sequence ID" value="TMW92037.1"/>
    <property type="molecule type" value="Genomic_DNA"/>
</dbReference>
<reference evidence="1" key="1">
    <citation type="submission" date="2019-05" db="EMBL/GenBank/DDBJ databases">
        <title>The de novo reference genome and transcriptome assemblies of the wild tomato species Solanum chilense.</title>
        <authorList>
            <person name="Stam R."/>
            <person name="Nosenko T."/>
            <person name="Hoerger A.C."/>
            <person name="Stephan W."/>
            <person name="Seidel M.A."/>
            <person name="Kuhn J.M.M."/>
            <person name="Haberer G."/>
            <person name="Tellier A."/>
        </authorList>
    </citation>
    <scope>NUCLEOTIDE SEQUENCE</scope>
    <source>
        <tissue evidence="1">Mature leaves</tissue>
    </source>
</reference>
<dbReference type="PANTHER" id="PTHR33187">
    <property type="entry name" value="WU:FI09B08"/>
    <property type="match status" value="1"/>
</dbReference>